<dbReference type="PIRSF" id="PIRSF035652">
    <property type="entry name" value="CHP02436"/>
    <property type="match status" value="1"/>
</dbReference>
<proteinExistence type="predicted"/>
<dbReference type="Proteomes" id="UP000199679">
    <property type="component" value="Chromosome I"/>
</dbReference>
<dbReference type="SUPFAM" id="SSF158446">
    <property type="entry name" value="IVS-encoded protein-like"/>
    <property type="match status" value="1"/>
</dbReference>
<reference evidence="1 2" key="1">
    <citation type="submission" date="2016-10" db="EMBL/GenBank/DDBJ databases">
        <authorList>
            <person name="de Groot N.N."/>
        </authorList>
    </citation>
    <scope>NUCLEOTIDE SEQUENCE [LARGE SCALE GENOMIC DNA]</scope>
    <source>
        <strain evidence="1 2">MP1X4</strain>
    </source>
</reference>
<dbReference type="EMBL" id="LT629740">
    <property type="protein sequence ID" value="SDR97075.1"/>
    <property type="molecule type" value="Genomic_DNA"/>
</dbReference>
<evidence type="ECO:0000313" key="1">
    <source>
        <dbReference type="EMBL" id="SDR97075.1"/>
    </source>
</evidence>
<name>A0A1H1NE50_MUCMA</name>
<dbReference type="Pfam" id="PF05635">
    <property type="entry name" value="23S_rRNA_IVP"/>
    <property type="match status" value="1"/>
</dbReference>
<dbReference type="NCBIfam" id="TIGR02436">
    <property type="entry name" value="four helix bundle protein"/>
    <property type="match status" value="1"/>
</dbReference>
<keyword evidence="2" id="KW-1185">Reference proteome</keyword>
<dbReference type="InterPro" id="IPR036583">
    <property type="entry name" value="23S_rRNA_IVS_sf"/>
</dbReference>
<organism evidence="1 2">
    <name type="scientific">Mucilaginibacter mallensis</name>
    <dbReference type="NCBI Taxonomy" id="652787"/>
    <lineage>
        <taxon>Bacteria</taxon>
        <taxon>Pseudomonadati</taxon>
        <taxon>Bacteroidota</taxon>
        <taxon>Sphingobacteriia</taxon>
        <taxon>Sphingobacteriales</taxon>
        <taxon>Sphingobacteriaceae</taxon>
        <taxon>Mucilaginibacter</taxon>
    </lineage>
</organism>
<gene>
    <name evidence="1" type="ORF">SAMN05216490_0298</name>
</gene>
<dbReference type="InterPro" id="IPR012657">
    <property type="entry name" value="23S_rRNA-intervening_sequence"/>
</dbReference>
<dbReference type="RefSeq" id="WP_091368086.1">
    <property type="nucleotide sequence ID" value="NZ_LT629740.1"/>
</dbReference>
<dbReference type="PANTHER" id="PTHR38471:SF2">
    <property type="entry name" value="FOUR HELIX BUNDLE PROTEIN"/>
    <property type="match status" value="1"/>
</dbReference>
<dbReference type="Gene3D" id="1.20.1440.60">
    <property type="entry name" value="23S rRNA-intervening sequence"/>
    <property type="match status" value="1"/>
</dbReference>
<evidence type="ECO:0000313" key="2">
    <source>
        <dbReference type="Proteomes" id="UP000199679"/>
    </source>
</evidence>
<dbReference type="STRING" id="652787.SAMN05216490_0298"/>
<dbReference type="AlphaFoldDB" id="A0A1H1NE50"/>
<protein>
    <submittedName>
        <fullName evidence="1">Four helix bundle protein</fullName>
    </submittedName>
</protein>
<accession>A0A1H1NE50</accession>
<sequence length="119" mass="13635">MNEKPYDIKHRCYQFSKEIVQFVSAAKFERIHFSIFDQLIRSGTSIGANIIEAKAGSSAKDFRNFYTIALKSANETKYWLCLIRDTIDSNIEKDKINGLIKEADELSKIIASIIINLQK</sequence>
<dbReference type="PANTHER" id="PTHR38471">
    <property type="entry name" value="FOUR HELIX BUNDLE PROTEIN"/>
    <property type="match status" value="1"/>
</dbReference>
<dbReference type="OrthoDB" id="285993at2"/>